<dbReference type="Pfam" id="PF07905">
    <property type="entry name" value="PucR"/>
    <property type="match status" value="1"/>
</dbReference>
<dbReference type="InterPro" id="IPR042070">
    <property type="entry name" value="PucR_C-HTH_sf"/>
</dbReference>
<feature type="domain" description="Purine catabolism PurC-like" evidence="1">
    <location>
        <begin position="59"/>
        <end position="180"/>
    </location>
</feature>
<evidence type="ECO:0000259" key="1">
    <source>
        <dbReference type="Pfam" id="PF07905"/>
    </source>
</evidence>
<organism evidence="3 4">
    <name type="scientific">Quadrisphaera setariae</name>
    <dbReference type="NCBI Taxonomy" id="2593304"/>
    <lineage>
        <taxon>Bacteria</taxon>
        <taxon>Bacillati</taxon>
        <taxon>Actinomycetota</taxon>
        <taxon>Actinomycetes</taxon>
        <taxon>Kineosporiales</taxon>
        <taxon>Kineosporiaceae</taxon>
        <taxon>Quadrisphaera</taxon>
    </lineage>
</organism>
<reference evidence="3 4" key="1">
    <citation type="submission" date="2019-07" db="EMBL/GenBank/DDBJ databases">
        <title>Quadrisphaera sp. strain DD2A genome sequencing and assembly.</title>
        <authorList>
            <person name="Kim I."/>
        </authorList>
    </citation>
    <scope>NUCLEOTIDE SEQUENCE [LARGE SCALE GENOMIC DNA]</scope>
    <source>
        <strain evidence="3 4">DD2A</strain>
    </source>
</reference>
<dbReference type="OrthoDB" id="2973014at2"/>
<evidence type="ECO:0000313" key="3">
    <source>
        <dbReference type="EMBL" id="TXR51282.1"/>
    </source>
</evidence>
<dbReference type="Pfam" id="PF13556">
    <property type="entry name" value="HTH_30"/>
    <property type="match status" value="1"/>
</dbReference>
<name>A0A5C8YZH9_9ACTN</name>
<feature type="domain" description="PucR C-terminal helix-turn-helix" evidence="2">
    <location>
        <begin position="506"/>
        <end position="563"/>
    </location>
</feature>
<dbReference type="Proteomes" id="UP000321234">
    <property type="component" value="Unassembled WGS sequence"/>
</dbReference>
<dbReference type="InterPro" id="IPR012914">
    <property type="entry name" value="PucR_dom"/>
</dbReference>
<dbReference type="PANTHER" id="PTHR33744:SF1">
    <property type="entry name" value="DNA-BINDING TRANSCRIPTIONAL ACTIVATOR ADER"/>
    <property type="match status" value="1"/>
</dbReference>
<keyword evidence="4" id="KW-1185">Reference proteome</keyword>
<accession>A0A5C8YZH9</accession>
<gene>
    <name evidence="3" type="ORF">FMM08_22520</name>
</gene>
<dbReference type="AlphaFoldDB" id="A0A5C8YZH9"/>
<dbReference type="PANTHER" id="PTHR33744">
    <property type="entry name" value="CARBOHYDRATE DIACID REGULATOR"/>
    <property type="match status" value="1"/>
</dbReference>
<proteinExistence type="predicted"/>
<protein>
    <submittedName>
        <fullName evidence="3">PucR family transcriptional regulator</fullName>
    </submittedName>
</protein>
<sequence length="579" mass="60383">MDVAWEVALGADDMRRRVPRPRPRAQLTICRLQAQRDDTPSSSPSAGPYRALVLVTIADVLALPVLAAGRPRIRAGSRQLDSPVRWVHTIDIPDVAGLLQGGELLLSTGQHLKDPRLDLERHVRALHDAGAAGLVVELGPALPHLPQGLVDAARGLRLPLVELAQPVRFVAVTEAVHARLLHEQYAELHFSEGVHRTFAALSARTAPADDVLHAASAALDRFVVLEDRGHRVVAAAGARGSVDALADWADRSRRAPFGTGTGPSGPERWMTAPVGPAGARWGRLVVPQGASDDTRTRLVLERASETLTLSRLAGHQGPGTLVEEASAVLLRDLLGADAHQEEALALRARSLGLPAGALVLPLVVRGAQPAQVVSAAAACAVACLAGGIAPDTTAVVLTARTAEDADRDARALAEAIARGSSTAVLAAAAPVPTFAAAGEGLIEAVHVADAAAAQPGRREPGRVHRAGDLGVVSLLRQLRGDPRLDAYVEGQLGPLLRHPGRAGADLALLRALVASRGSKTRLARATGTSRQHLYSAIARLGERLGRDLDDPDVLCSLHVALLAHELSAGAAPAEATPPG</sequence>
<dbReference type="Gene3D" id="1.10.10.2840">
    <property type="entry name" value="PucR C-terminal helix-turn-helix domain"/>
    <property type="match status" value="1"/>
</dbReference>
<comment type="caution">
    <text evidence="3">The sequence shown here is derived from an EMBL/GenBank/DDBJ whole genome shotgun (WGS) entry which is preliminary data.</text>
</comment>
<evidence type="ECO:0000259" key="2">
    <source>
        <dbReference type="Pfam" id="PF13556"/>
    </source>
</evidence>
<dbReference type="InterPro" id="IPR051448">
    <property type="entry name" value="CdaR-like_regulators"/>
</dbReference>
<dbReference type="EMBL" id="VKAC01000024">
    <property type="protein sequence ID" value="TXR51282.1"/>
    <property type="molecule type" value="Genomic_DNA"/>
</dbReference>
<evidence type="ECO:0000313" key="4">
    <source>
        <dbReference type="Proteomes" id="UP000321234"/>
    </source>
</evidence>
<dbReference type="InterPro" id="IPR025736">
    <property type="entry name" value="PucR_C-HTH_dom"/>
</dbReference>